<comment type="caution">
    <text evidence="6">The sequence shown here is derived from an EMBL/GenBank/DDBJ whole genome shotgun (WGS) entry which is preliminary data.</text>
</comment>
<evidence type="ECO:0000313" key="6">
    <source>
        <dbReference type="EMBL" id="GAA1493841.1"/>
    </source>
</evidence>
<organism evidence="6 7">
    <name type="scientific">Curtobacterium herbarum</name>
    <dbReference type="NCBI Taxonomy" id="150122"/>
    <lineage>
        <taxon>Bacteria</taxon>
        <taxon>Bacillati</taxon>
        <taxon>Actinomycetota</taxon>
        <taxon>Actinomycetes</taxon>
        <taxon>Micrococcales</taxon>
        <taxon>Microbacteriaceae</taxon>
        <taxon>Curtobacterium</taxon>
    </lineage>
</organism>
<dbReference type="InterPro" id="IPR043519">
    <property type="entry name" value="NT_sf"/>
</dbReference>
<dbReference type="PROSITE" id="PS50932">
    <property type="entry name" value="HTH_LACI_2"/>
    <property type="match status" value="1"/>
</dbReference>
<evidence type="ECO:0000256" key="2">
    <source>
        <dbReference type="ARBA" id="ARBA00023125"/>
    </source>
</evidence>
<dbReference type="InterPro" id="IPR007344">
    <property type="entry name" value="GrpB/CoaE"/>
</dbReference>
<dbReference type="SUPFAM" id="SSF53822">
    <property type="entry name" value="Periplasmic binding protein-like I"/>
    <property type="match status" value="1"/>
</dbReference>
<evidence type="ECO:0000256" key="1">
    <source>
        <dbReference type="ARBA" id="ARBA00023015"/>
    </source>
</evidence>
<dbReference type="PANTHER" id="PTHR30146">
    <property type="entry name" value="LACI-RELATED TRANSCRIPTIONAL REPRESSOR"/>
    <property type="match status" value="1"/>
</dbReference>
<proteinExistence type="predicted"/>
<accession>A0ABN1ZDT8</accession>
<dbReference type="PANTHER" id="PTHR30146:SF153">
    <property type="entry name" value="LACTOSE OPERON REPRESSOR"/>
    <property type="match status" value="1"/>
</dbReference>
<sequence length="579" mass="61034">MSTDPAEQSGSRPTLEALARRASVSPATVSKVLNGRPGVSGPTRERVERLLAGSGYAQRDTPPGPGSLVELVVEDLASEWSIEIVRGVESVAREHGYALSLSALGPDHAVGEDWITGVLHRRPAAIVLQFSALTAGRRDQLRARGIPFTVVDPVGDPPADVPVVGATNTAGGAAATEHLLDLGHTRIAAIAGPLDMACAVDRLAGHRAALAAAGLEARPAAATPVPAAMSDPAAMSVPSGAPAPSGTPDPSVVVARFSREDGERAARELLALHPRPTAIVTGNDLQALGVLDAARSFGLRVPEDLSVVGFDDVAPARWARPALTTIRQPLQEMAERATRMALRQHAGAGVDEPAGGAPDEPVRVELATTLVVRDSTAAPGVGAGDEPPVRDHVLADEPRDVTTVEIVGGPEALRVGLHEHDPAWAVTFAEHRERILRAVGPLDVRVEHIGSTSVPGLAAKPIVDLVVVVPDITDESAYLDPLLGSGYELRVREPGHRLVRTPTRDVHVHVYERGATAVEDYLLLRDRLRNDPDDRALYEATKRALLSGTWDDMNDYADAKTDVIRAVMDRARAAVTLPG</sequence>
<name>A0ABN1ZDT8_9MICO</name>
<feature type="compositionally biased region" description="Polar residues" evidence="4">
    <location>
        <begin position="1"/>
        <end position="12"/>
    </location>
</feature>
<evidence type="ECO:0000256" key="4">
    <source>
        <dbReference type="SAM" id="MobiDB-lite"/>
    </source>
</evidence>
<dbReference type="Proteomes" id="UP001501742">
    <property type="component" value="Unassembled WGS sequence"/>
</dbReference>
<dbReference type="Pfam" id="PF00356">
    <property type="entry name" value="LacI"/>
    <property type="match status" value="1"/>
</dbReference>
<keyword evidence="2" id="KW-0238">DNA-binding</keyword>
<reference evidence="6 7" key="1">
    <citation type="journal article" date="2019" name="Int. J. Syst. Evol. Microbiol.">
        <title>The Global Catalogue of Microorganisms (GCM) 10K type strain sequencing project: providing services to taxonomists for standard genome sequencing and annotation.</title>
        <authorList>
            <consortium name="The Broad Institute Genomics Platform"/>
            <consortium name="The Broad Institute Genome Sequencing Center for Infectious Disease"/>
            <person name="Wu L."/>
            <person name="Ma J."/>
        </authorList>
    </citation>
    <scope>NUCLEOTIDE SEQUENCE [LARGE SCALE GENOMIC DNA]</scope>
    <source>
        <strain evidence="6 7">JCM 12140</strain>
    </source>
</reference>
<keyword evidence="1" id="KW-0805">Transcription regulation</keyword>
<dbReference type="SMART" id="SM00354">
    <property type="entry name" value="HTH_LACI"/>
    <property type="match status" value="1"/>
</dbReference>
<dbReference type="SUPFAM" id="SSF47413">
    <property type="entry name" value="lambda repressor-like DNA-binding domains"/>
    <property type="match status" value="1"/>
</dbReference>
<dbReference type="Pfam" id="PF04229">
    <property type="entry name" value="GrpB"/>
    <property type="match status" value="1"/>
</dbReference>
<keyword evidence="3" id="KW-0804">Transcription</keyword>
<dbReference type="EMBL" id="BAAAJX010000010">
    <property type="protein sequence ID" value="GAA1493841.1"/>
    <property type="molecule type" value="Genomic_DNA"/>
</dbReference>
<dbReference type="InterPro" id="IPR010982">
    <property type="entry name" value="Lambda_DNA-bd_dom_sf"/>
</dbReference>
<dbReference type="Pfam" id="PF13377">
    <property type="entry name" value="Peripla_BP_3"/>
    <property type="match status" value="1"/>
</dbReference>
<dbReference type="InterPro" id="IPR028082">
    <property type="entry name" value="Peripla_BP_I"/>
</dbReference>
<feature type="domain" description="HTH lacI-type" evidence="5">
    <location>
        <begin position="13"/>
        <end position="49"/>
    </location>
</feature>
<keyword evidence="7" id="KW-1185">Reference proteome</keyword>
<dbReference type="InterPro" id="IPR000843">
    <property type="entry name" value="HTH_LacI"/>
</dbReference>
<evidence type="ECO:0000313" key="7">
    <source>
        <dbReference type="Proteomes" id="UP001501742"/>
    </source>
</evidence>
<protein>
    <recommendedName>
        <fullName evidence="5">HTH lacI-type domain-containing protein</fullName>
    </recommendedName>
</protein>
<dbReference type="InterPro" id="IPR046335">
    <property type="entry name" value="LacI/GalR-like_sensor"/>
</dbReference>
<dbReference type="Gene3D" id="3.30.460.10">
    <property type="entry name" value="Beta Polymerase, domain 2"/>
    <property type="match status" value="1"/>
</dbReference>
<evidence type="ECO:0000259" key="5">
    <source>
        <dbReference type="PROSITE" id="PS50932"/>
    </source>
</evidence>
<dbReference type="RefSeq" id="WP_307839496.1">
    <property type="nucleotide sequence ID" value="NZ_BAAAJX010000010.1"/>
</dbReference>
<evidence type="ECO:0000256" key="3">
    <source>
        <dbReference type="ARBA" id="ARBA00023163"/>
    </source>
</evidence>
<dbReference type="SUPFAM" id="SSF81301">
    <property type="entry name" value="Nucleotidyltransferase"/>
    <property type="match status" value="1"/>
</dbReference>
<dbReference type="Gene3D" id="3.40.50.2300">
    <property type="match status" value="2"/>
</dbReference>
<feature type="region of interest" description="Disordered" evidence="4">
    <location>
        <begin position="1"/>
        <end position="23"/>
    </location>
</feature>
<gene>
    <name evidence="6" type="ORF">GCM10009627_21870</name>
</gene>
<dbReference type="Gene3D" id="1.10.260.40">
    <property type="entry name" value="lambda repressor-like DNA-binding domains"/>
    <property type="match status" value="1"/>
</dbReference>
<dbReference type="CDD" id="cd01392">
    <property type="entry name" value="HTH_LacI"/>
    <property type="match status" value="1"/>
</dbReference>